<dbReference type="SMART" id="SM00382">
    <property type="entry name" value="AAA"/>
    <property type="match status" value="1"/>
</dbReference>
<evidence type="ECO:0000313" key="7">
    <source>
        <dbReference type="EMBL" id="PVZ95452.1"/>
    </source>
</evidence>
<dbReference type="Pfam" id="PF00005">
    <property type="entry name" value="ABC_tran"/>
    <property type="match status" value="1"/>
</dbReference>
<gene>
    <name evidence="7" type="ORF">DDQ50_02795</name>
</gene>
<protein>
    <submittedName>
        <fullName evidence="7">ABC transporter ATP-binding protein</fullName>
    </submittedName>
</protein>
<evidence type="ECO:0000256" key="1">
    <source>
        <dbReference type="ARBA" id="ARBA00022448"/>
    </source>
</evidence>
<dbReference type="AlphaFoldDB" id="A0A2V1HUS4"/>
<evidence type="ECO:0000259" key="6">
    <source>
        <dbReference type="PROSITE" id="PS50893"/>
    </source>
</evidence>
<accession>A0A2V1HUS4</accession>
<feature type="region of interest" description="Disordered" evidence="5">
    <location>
        <begin position="1"/>
        <end position="30"/>
    </location>
</feature>
<dbReference type="EMBL" id="QEOP01000001">
    <property type="protein sequence ID" value="PVZ95452.1"/>
    <property type="molecule type" value="Genomic_DNA"/>
</dbReference>
<dbReference type="InterPro" id="IPR003593">
    <property type="entry name" value="AAA+_ATPase"/>
</dbReference>
<dbReference type="InterPro" id="IPR027417">
    <property type="entry name" value="P-loop_NTPase"/>
</dbReference>
<sequence length="294" mass="30768">MTSPSAVSPTTGYHSSVPASPTPASRADDGPLVSLVGAGITLGGRALWTGLDLDVRPGEFVAVLGPNGAGKSSLLRVLLGRLALSSGTASVLDAAPGRAGDRIGYVPQQQLFDRGSPLRARDLVGLGFDGTRLGLPLARRRRDLAIDEALDLVGAGGYSRRPVGSLSGGEQQRLRIAQALVSSPRLLLADEPLLSLDLGHQRAVLDAIDAYRRSADAGVVLVTHDINPLLRMVDRVLYLAPGGHRVGATGEVLTGDVLTELYGVHVDVVDIHGRLVVVASDEELHDEDEGAFPR</sequence>
<evidence type="ECO:0000313" key="8">
    <source>
        <dbReference type="Proteomes" id="UP000244893"/>
    </source>
</evidence>
<name>A0A2V1HUS4_9MICO</name>
<feature type="domain" description="ABC transporter" evidence="6">
    <location>
        <begin position="33"/>
        <end position="266"/>
    </location>
</feature>
<dbReference type="GO" id="GO:0016887">
    <property type="term" value="F:ATP hydrolysis activity"/>
    <property type="evidence" value="ECO:0007669"/>
    <property type="project" value="InterPro"/>
</dbReference>
<dbReference type="InterPro" id="IPR003439">
    <property type="entry name" value="ABC_transporter-like_ATP-bd"/>
</dbReference>
<dbReference type="PANTHER" id="PTHR42794">
    <property type="entry name" value="HEMIN IMPORT ATP-BINDING PROTEIN HMUV"/>
    <property type="match status" value="1"/>
</dbReference>
<evidence type="ECO:0000256" key="2">
    <source>
        <dbReference type="ARBA" id="ARBA00022741"/>
    </source>
</evidence>
<reference evidence="7 8" key="1">
    <citation type="submission" date="2018-05" db="EMBL/GenBank/DDBJ databases">
        <title>Amnibacterium sp. M8JJ-5, whole genome shotgun sequence.</title>
        <authorList>
            <person name="Tuo L."/>
        </authorList>
    </citation>
    <scope>NUCLEOTIDE SEQUENCE [LARGE SCALE GENOMIC DNA]</scope>
    <source>
        <strain evidence="7 8">M8JJ-5</strain>
    </source>
</reference>
<dbReference type="GO" id="GO:0005524">
    <property type="term" value="F:ATP binding"/>
    <property type="evidence" value="ECO:0007669"/>
    <property type="project" value="UniProtKB-KW"/>
</dbReference>
<dbReference type="Gene3D" id="3.40.50.300">
    <property type="entry name" value="P-loop containing nucleotide triphosphate hydrolases"/>
    <property type="match status" value="1"/>
</dbReference>
<dbReference type="SUPFAM" id="SSF52540">
    <property type="entry name" value="P-loop containing nucleoside triphosphate hydrolases"/>
    <property type="match status" value="1"/>
</dbReference>
<comment type="caution">
    <text evidence="7">The sequence shown here is derived from an EMBL/GenBank/DDBJ whole genome shotgun (WGS) entry which is preliminary data.</text>
</comment>
<dbReference type="InterPro" id="IPR017871">
    <property type="entry name" value="ABC_transporter-like_CS"/>
</dbReference>
<evidence type="ECO:0000256" key="3">
    <source>
        <dbReference type="ARBA" id="ARBA00022840"/>
    </source>
</evidence>
<dbReference type="OrthoDB" id="3282096at2"/>
<keyword evidence="3 7" id="KW-0067">ATP-binding</keyword>
<feature type="compositionally biased region" description="Polar residues" evidence="5">
    <location>
        <begin position="1"/>
        <end position="23"/>
    </location>
</feature>
<evidence type="ECO:0000256" key="4">
    <source>
        <dbReference type="ARBA" id="ARBA00022967"/>
    </source>
</evidence>
<keyword evidence="1" id="KW-0813">Transport</keyword>
<keyword evidence="8" id="KW-1185">Reference proteome</keyword>
<dbReference type="PROSITE" id="PS00211">
    <property type="entry name" value="ABC_TRANSPORTER_1"/>
    <property type="match status" value="1"/>
</dbReference>
<evidence type="ECO:0000256" key="5">
    <source>
        <dbReference type="SAM" id="MobiDB-lite"/>
    </source>
</evidence>
<keyword evidence="2" id="KW-0547">Nucleotide-binding</keyword>
<dbReference type="PROSITE" id="PS50893">
    <property type="entry name" value="ABC_TRANSPORTER_2"/>
    <property type="match status" value="1"/>
</dbReference>
<organism evidence="7 8">
    <name type="scientific">Amnibacterium flavum</name>
    <dbReference type="NCBI Taxonomy" id="2173173"/>
    <lineage>
        <taxon>Bacteria</taxon>
        <taxon>Bacillati</taxon>
        <taxon>Actinomycetota</taxon>
        <taxon>Actinomycetes</taxon>
        <taxon>Micrococcales</taxon>
        <taxon>Microbacteriaceae</taxon>
        <taxon>Amnibacterium</taxon>
    </lineage>
</organism>
<dbReference type="PANTHER" id="PTHR42794:SF1">
    <property type="entry name" value="HEMIN IMPORT ATP-BINDING PROTEIN HMUV"/>
    <property type="match status" value="1"/>
</dbReference>
<dbReference type="Proteomes" id="UP000244893">
    <property type="component" value="Unassembled WGS sequence"/>
</dbReference>
<proteinExistence type="predicted"/>
<keyword evidence="4" id="KW-1278">Translocase</keyword>